<feature type="region of interest" description="Disordered" evidence="3">
    <location>
        <begin position="1"/>
        <end position="164"/>
    </location>
</feature>
<organism evidence="5 6">
    <name type="scientific">Claviceps pusilla</name>
    <dbReference type="NCBI Taxonomy" id="123648"/>
    <lineage>
        <taxon>Eukaryota</taxon>
        <taxon>Fungi</taxon>
        <taxon>Dikarya</taxon>
        <taxon>Ascomycota</taxon>
        <taxon>Pezizomycotina</taxon>
        <taxon>Sordariomycetes</taxon>
        <taxon>Hypocreomycetidae</taxon>
        <taxon>Hypocreales</taxon>
        <taxon>Clavicipitaceae</taxon>
        <taxon>Claviceps</taxon>
    </lineage>
</organism>
<feature type="region of interest" description="Disordered" evidence="3">
    <location>
        <begin position="183"/>
        <end position="243"/>
    </location>
</feature>
<feature type="compositionally biased region" description="Low complexity" evidence="3">
    <location>
        <begin position="232"/>
        <end position="243"/>
    </location>
</feature>
<feature type="compositionally biased region" description="Basic and acidic residues" evidence="3">
    <location>
        <begin position="50"/>
        <end position="60"/>
    </location>
</feature>
<feature type="compositionally biased region" description="Acidic residues" evidence="3">
    <location>
        <begin position="296"/>
        <end position="314"/>
    </location>
</feature>
<dbReference type="OrthoDB" id="185618at2759"/>
<dbReference type="InterPro" id="IPR011993">
    <property type="entry name" value="PH-like_dom_sf"/>
</dbReference>
<feature type="region of interest" description="Disordered" evidence="3">
    <location>
        <begin position="266"/>
        <end position="343"/>
    </location>
</feature>
<feature type="domain" description="RanBD1" evidence="4">
    <location>
        <begin position="336"/>
        <end position="447"/>
    </location>
</feature>
<name>A0A9P7T3E8_9HYPO</name>
<dbReference type="PANTHER" id="PTHR23138">
    <property type="entry name" value="RAN BINDING PROTEIN"/>
    <property type="match status" value="1"/>
</dbReference>
<dbReference type="Proteomes" id="UP000748025">
    <property type="component" value="Unassembled WGS sequence"/>
</dbReference>
<dbReference type="InterPro" id="IPR045255">
    <property type="entry name" value="RanBP1-like"/>
</dbReference>
<dbReference type="PROSITE" id="PS50196">
    <property type="entry name" value="RANBD1"/>
    <property type="match status" value="1"/>
</dbReference>
<evidence type="ECO:0000256" key="3">
    <source>
        <dbReference type="SAM" id="MobiDB-lite"/>
    </source>
</evidence>
<feature type="compositionally biased region" description="Basic and acidic residues" evidence="3">
    <location>
        <begin position="118"/>
        <end position="130"/>
    </location>
</feature>
<evidence type="ECO:0000313" key="6">
    <source>
        <dbReference type="Proteomes" id="UP000748025"/>
    </source>
</evidence>
<dbReference type="GO" id="GO:0005634">
    <property type="term" value="C:nucleus"/>
    <property type="evidence" value="ECO:0007669"/>
    <property type="project" value="UniProtKB-SubCell"/>
</dbReference>
<protein>
    <recommendedName>
        <fullName evidence="4">RanBD1 domain-containing protein</fullName>
    </recommendedName>
</protein>
<feature type="compositionally biased region" description="Polar residues" evidence="3">
    <location>
        <begin position="266"/>
        <end position="275"/>
    </location>
</feature>
<evidence type="ECO:0000256" key="2">
    <source>
        <dbReference type="ARBA" id="ARBA00023242"/>
    </source>
</evidence>
<sequence length="495" mass="53137">MADDVQRTGDANPKNELVQDESAEDAETRATRREFKQSSISDGPSNEGADEGKPDMDRPETPSLGVSEILGDEVQEKISSPKKKRSHDQFEGNQEPQENDNTDAASSESANGRAVGCEPEKKRYREKKSSDTAQESPLLETTEKIADKTQHGLGTDSEKFPRDVSNTSFAKSAFGQLASETSGFASLQSSERKGFSSAAQKPSSLNPASSTLVSEQRSAISDHEPFAAGPKLSFGSSSGASPFAGLSSKTNGFGCIGFGLPSALSGTKPLSSFNPSGIKALQSDKAARPFGAPDSDAGEEDEEEEEEGEDEDSDGQLHDKVRRASPDKDNEDKRRPKLQKIEVDDGEAGEITVLSVRAKMFSLDKQSGWKERGAGMLKINVPHACVEFDDAGAVVPGSFDASGLDTDESSADDDARNPKVARLILRQDQTHRVILNTAILPAMEFQEKSSLKSVGILFTALEGVKPVSITIRLSAANAKLFLNEIKSIQRELRGH</sequence>
<feature type="compositionally biased region" description="Basic and acidic residues" evidence="3">
    <location>
        <begin position="141"/>
        <end position="162"/>
    </location>
</feature>
<dbReference type="InterPro" id="IPR000156">
    <property type="entry name" value="Ran_bind_dom"/>
</dbReference>
<dbReference type="Gene3D" id="2.30.29.30">
    <property type="entry name" value="Pleckstrin-homology domain (PH domain)/Phosphotyrosine-binding domain (PTB)"/>
    <property type="match status" value="1"/>
</dbReference>
<dbReference type="SUPFAM" id="SSF50729">
    <property type="entry name" value="PH domain-like"/>
    <property type="match status" value="1"/>
</dbReference>
<evidence type="ECO:0000313" key="5">
    <source>
        <dbReference type="EMBL" id="KAG6017322.1"/>
    </source>
</evidence>
<dbReference type="EMBL" id="SRPW01000157">
    <property type="protein sequence ID" value="KAG6017322.1"/>
    <property type="molecule type" value="Genomic_DNA"/>
</dbReference>
<keyword evidence="2" id="KW-0539">Nucleus</keyword>
<dbReference type="AlphaFoldDB" id="A0A9P7T3E8"/>
<dbReference type="SMART" id="SM00160">
    <property type="entry name" value="RanBD"/>
    <property type="match status" value="1"/>
</dbReference>
<evidence type="ECO:0000256" key="1">
    <source>
        <dbReference type="ARBA" id="ARBA00004123"/>
    </source>
</evidence>
<dbReference type="PANTHER" id="PTHR23138:SF142">
    <property type="entry name" value="RAN-BINDING PROTEIN 3B-RELATED"/>
    <property type="match status" value="1"/>
</dbReference>
<accession>A0A9P7T3E8</accession>
<keyword evidence="6" id="KW-1185">Reference proteome</keyword>
<feature type="compositionally biased region" description="Basic and acidic residues" evidence="3">
    <location>
        <begin position="315"/>
        <end position="343"/>
    </location>
</feature>
<comment type="subcellular location">
    <subcellularLocation>
        <location evidence="1">Nucleus</location>
    </subcellularLocation>
</comment>
<comment type="caution">
    <text evidence="5">The sequence shown here is derived from an EMBL/GenBank/DDBJ whole genome shotgun (WGS) entry which is preliminary data.</text>
</comment>
<feature type="compositionally biased region" description="Basic and acidic residues" evidence="3">
    <location>
        <begin position="26"/>
        <end position="36"/>
    </location>
</feature>
<proteinExistence type="predicted"/>
<evidence type="ECO:0000259" key="4">
    <source>
        <dbReference type="PROSITE" id="PS50196"/>
    </source>
</evidence>
<feature type="compositionally biased region" description="Polar residues" evidence="3">
    <location>
        <begin position="197"/>
        <end position="219"/>
    </location>
</feature>
<reference evidence="5" key="1">
    <citation type="journal article" date="2020" name="bioRxiv">
        <title>Whole genome comparisons of ergot fungi reveals the divergence and evolution of species within the genus Claviceps are the result of varying mechanisms driving genome evolution and host range expansion.</title>
        <authorList>
            <person name="Wyka S.A."/>
            <person name="Mondo S.J."/>
            <person name="Liu M."/>
            <person name="Dettman J."/>
            <person name="Nalam V."/>
            <person name="Broders K.D."/>
        </authorList>
    </citation>
    <scope>NUCLEOTIDE SEQUENCE</scope>
    <source>
        <strain evidence="5">CCC 602</strain>
    </source>
</reference>
<gene>
    <name evidence="5" type="ORF">E4U43_001701</name>
</gene>